<sequence>MTAEQPIEFWFDFASPYAWLASAQIDALGARCGRAVVWRPMLLGVVFRETGMTPLADQPMRGAYARRDVARLAHRLGLPFATVFAPVGVSLTLGRIFYAIAEAAPAETPRFARAAFEASFGRGEDLSDVAAARAFARRLGPAAGEAAEASEAQAARVGLREATAEAIRRGIFGAPFFLVGDEPFWGQDRMPLLESWLKGE</sequence>
<evidence type="ECO:0000313" key="3">
    <source>
        <dbReference type="EMBL" id="MBR0666416.1"/>
    </source>
</evidence>
<dbReference type="Proteomes" id="UP001196870">
    <property type="component" value="Unassembled WGS sequence"/>
</dbReference>
<dbReference type="Pfam" id="PF01323">
    <property type="entry name" value="DSBA"/>
    <property type="match status" value="1"/>
</dbReference>
<accession>A0ABS5F1L5</accession>
<dbReference type="InterPro" id="IPR014440">
    <property type="entry name" value="HCCAis_GSTk"/>
</dbReference>
<dbReference type="GO" id="GO:0016853">
    <property type="term" value="F:isomerase activity"/>
    <property type="evidence" value="ECO:0007669"/>
    <property type="project" value="UniProtKB-KW"/>
</dbReference>
<dbReference type="InterPro" id="IPR001853">
    <property type="entry name" value="DSBA-like_thioredoxin_dom"/>
</dbReference>
<comment type="catalytic activity">
    <reaction evidence="1">
        <text>2-hydroxychromene-2-carboxylate = (3E)-4-(2-hydroxyphenyl)-2-oxobut-3-enoate</text>
        <dbReference type="Rhea" id="RHEA:27401"/>
        <dbReference type="ChEBI" id="CHEBI:59350"/>
        <dbReference type="ChEBI" id="CHEBI:59353"/>
        <dbReference type="EC" id="5.99.1.4"/>
    </reaction>
</comment>
<keyword evidence="1 3" id="KW-0413">Isomerase</keyword>
<dbReference type="SUPFAM" id="SSF52833">
    <property type="entry name" value="Thioredoxin-like"/>
    <property type="match status" value="1"/>
</dbReference>
<dbReference type="InterPro" id="IPR036249">
    <property type="entry name" value="Thioredoxin-like_sf"/>
</dbReference>
<dbReference type="PIRSF" id="PIRSF006386">
    <property type="entry name" value="HCCAis_GSTk"/>
    <property type="match status" value="1"/>
</dbReference>
<feature type="domain" description="DSBA-like thioredoxin" evidence="2">
    <location>
        <begin position="7"/>
        <end position="197"/>
    </location>
</feature>
<dbReference type="RefSeq" id="WP_211854091.1">
    <property type="nucleotide sequence ID" value="NZ_JAAGBB010000023.1"/>
</dbReference>
<dbReference type="EC" id="5.99.1.4" evidence="1"/>
<name>A0ABS5F1L5_9PROT</name>
<dbReference type="PANTHER" id="PTHR42943:SF2">
    <property type="entry name" value="GLUTATHIONE S-TRANSFERASE KAPPA 1"/>
    <property type="match status" value="1"/>
</dbReference>
<reference evidence="4" key="1">
    <citation type="journal article" date="2021" name="Syst. Appl. Microbiol.">
        <title>Roseomonas hellenica sp. nov., isolated from roots of wild-growing Alkanna tinctoria.</title>
        <authorList>
            <person name="Rat A."/>
            <person name="Naranjo H.D."/>
            <person name="Lebbe L."/>
            <person name="Cnockaert M."/>
            <person name="Krigas N."/>
            <person name="Grigoriadou K."/>
            <person name="Maloupa E."/>
            <person name="Willems A."/>
        </authorList>
    </citation>
    <scope>NUCLEOTIDE SEQUENCE [LARGE SCALE GENOMIC DNA]</scope>
    <source>
        <strain evidence="4">LMG 31523</strain>
    </source>
</reference>
<comment type="caution">
    <text evidence="3">The sequence shown here is derived from an EMBL/GenBank/DDBJ whole genome shotgun (WGS) entry which is preliminary data.</text>
</comment>
<dbReference type="CDD" id="cd03022">
    <property type="entry name" value="DsbA_HCCA_Iso"/>
    <property type="match status" value="1"/>
</dbReference>
<dbReference type="InterPro" id="IPR044087">
    <property type="entry name" value="NahD-like"/>
</dbReference>
<gene>
    <name evidence="3" type="ORF">GXW71_18800</name>
</gene>
<dbReference type="EMBL" id="JAAGBB010000023">
    <property type="protein sequence ID" value="MBR0666416.1"/>
    <property type="molecule type" value="Genomic_DNA"/>
</dbReference>
<dbReference type="PANTHER" id="PTHR42943">
    <property type="entry name" value="GLUTATHIONE S-TRANSFERASE KAPPA"/>
    <property type="match status" value="1"/>
</dbReference>
<dbReference type="InterPro" id="IPR051924">
    <property type="entry name" value="GST_Kappa/NadH"/>
</dbReference>
<protein>
    <recommendedName>
        <fullName evidence="1">2-hydroxychromene-2-carboxylate isomerase</fullName>
        <ecNumber evidence="1">5.99.1.4</ecNumber>
    </recommendedName>
</protein>
<evidence type="ECO:0000259" key="2">
    <source>
        <dbReference type="Pfam" id="PF01323"/>
    </source>
</evidence>
<proteinExistence type="inferred from homology"/>
<comment type="similarity">
    <text evidence="1">Belongs to the GST superfamily. NadH family.</text>
</comment>
<evidence type="ECO:0000313" key="4">
    <source>
        <dbReference type="Proteomes" id="UP001196870"/>
    </source>
</evidence>
<organism evidence="3 4">
    <name type="scientific">Plastoroseomonas hellenica</name>
    <dbReference type="NCBI Taxonomy" id="2687306"/>
    <lineage>
        <taxon>Bacteria</taxon>
        <taxon>Pseudomonadati</taxon>
        <taxon>Pseudomonadota</taxon>
        <taxon>Alphaproteobacteria</taxon>
        <taxon>Acetobacterales</taxon>
        <taxon>Acetobacteraceae</taxon>
        <taxon>Plastoroseomonas</taxon>
    </lineage>
</organism>
<keyword evidence="4" id="KW-1185">Reference proteome</keyword>
<dbReference type="Gene3D" id="3.40.30.10">
    <property type="entry name" value="Glutaredoxin"/>
    <property type="match status" value="1"/>
</dbReference>
<evidence type="ECO:0000256" key="1">
    <source>
        <dbReference type="PIRNR" id="PIRNR006386"/>
    </source>
</evidence>